<name>D6RPF9_COPC7</name>
<dbReference type="EMBL" id="AACS02000008">
    <property type="protein sequence ID" value="EFI27264.1"/>
    <property type="molecule type" value="Genomic_DNA"/>
</dbReference>
<dbReference type="Proteomes" id="UP000001861">
    <property type="component" value="Unassembled WGS sequence"/>
</dbReference>
<proteinExistence type="predicted"/>
<feature type="region of interest" description="Disordered" evidence="1">
    <location>
        <begin position="109"/>
        <end position="149"/>
    </location>
</feature>
<dbReference type="KEGG" id="cci:CC1G_15092"/>
<gene>
    <name evidence="2" type="ORF">CC1G_15092</name>
</gene>
<evidence type="ECO:0000313" key="3">
    <source>
        <dbReference type="Proteomes" id="UP000001861"/>
    </source>
</evidence>
<accession>D6RPF9</accession>
<dbReference type="InParanoid" id="D6RPF9"/>
<reference evidence="2 3" key="1">
    <citation type="journal article" date="2010" name="Proc. Natl. Acad. Sci. U.S.A.">
        <title>Insights into evolution of multicellular fungi from the assembled chromosomes of the mushroom Coprinopsis cinerea (Coprinus cinereus).</title>
        <authorList>
            <person name="Stajich J.E."/>
            <person name="Wilke S.K."/>
            <person name="Ahren D."/>
            <person name="Au C.H."/>
            <person name="Birren B.W."/>
            <person name="Borodovsky M."/>
            <person name="Burns C."/>
            <person name="Canback B."/>
            <person name="Casselton L.A."/>
            <person name="Cheng C.K."/>
            <person name="Deng J."/>
            <person name="Dietrich F.S."/>
            <person name="Fargo D.C."/>
            <person name="Farman M.L."/>
            <person name="Gathman A.C."/>
            <person name="Goldberg J."/>
            <person name="Guigo R."/>
            <person name="Hoegger P.J."/>
            <person name="Hooker J.B."/>
            <person name="Huggins A."/>
            <person name="James T.Y."/>
            <person name="Kamada T."/>
            <person name="Kilaru S."/>
            <person name="Kodira C."/>
            <person name="Kues U."/>
            <person name="Kupfer D."/>
            <person name="Kwan H.S."/>
            <person name="Lomsadze A."/>
            <person name="Li W."/>
            <person name="Lilly W.W."/>
            <person name="Ma L.J."/>
            <person name="Mackey A.J."/>
            <person name="Manning G."/>
            <person name="Martin F."/>
            <person name="Muraguchi H."/>
            <person name="Natvig D.O."/>
            <person name="Palmerini H."/>
            <person name="Ramesh M.A."/>
            <person name="Rehmeyer C.J."/>
            <person name="Roe B.A."/>
            <person name="Shenoy N."/>
            <person name="Stanke M."/>
            <person name="Ter-Hovhannisyan V."/>
            <person name="Tunlid A."/>
            <person name="Velagapudi R."/>
            <person name="Vision T.J."/>
            <person name="Zeng Q."/>
            <person name="Zolan M.E."/>
            <person name="Pukkila P.J."/>
        </authorList>
    </citation>
    <scope>NUCLEOTIDE SEQUENCE [LARGE SCALE GENOMIC DNA]</scope>
    <source>
        <strain evidence="3">Okayama-7 / 130 / ATCC MYA-4618 / FGSC 9003</strain>
    </source>
</reference>
<dbReference type="AlphaFoldDB" id="D6RPF9"/>
<dbReference type="HOGENOM" id="CLU_1749552_0_0_1"/>
<organism evidence="2 3">
    <name type="scientific">Coprinopsis cinerea (strain Okayama-7 / 130 / ATCC MYA-4618 / FGSC 9003)</name>
    <name type="common">Inky cap fungus</name>
    <name type="synonym">Hormographiella aspergillata</name>
    <dbReference type="NCBI Taxonomy" id="240176"/>
    <lineage>
        <taxon>Eukaryota</taxon>
        <taxon>Fungi</taxon>
        <taxon>Dikarya</taxon>
        <taxon>Basidiomycota</taxon>
        <taxon>Agaricomycotina</taxon>
        <taxon>Agaricomycetes</taxon>
        <taxon>Agaricomycetidae</taxon>
        <taxon>Agaricales</taxon>
        <taxon>Agaricineae</taxon>
        <taxon>Psathyrellaceae</taxon>
        <taxon>Coprinopsis</taxon>
    </lineage>
</organism>
<sequence>MTDCCLTQAAYWQLPDFRPPSPTLCSPDGCRPTIFKSRSSVQAQGRTADDYQIPTKHSLRRLVLTTRQKTHFDSTFEIFVFWSIQWLESGGTVRVKKVRSRRNEVGIDSEVLRRGGQKEVSRSGQSKKEVSRSASGPREDSGRGRGRTS</sequence>
<dbReference type="VEuPathDB" id="FungiDB:CC1G_15092"/>
<dbReference type="GeneID" id="9378280"/>
<evidence type="ECO:0000256" key="1">
    <source>
        <dbReference type="SAM" id="MobiDB-lite"/>
    </source>
</evidence>
<protein>
    <submittedName>
        <fullName evidence="2">Uncharacterized protein</fullName>
    </submittedName>
</protein>
<dbReference type="RefSeq" id="XP_002910758.1">
    <property type="nucleotide sequence ID" value="XM_002910712.1"/>
</dbReference>
<comment type="caution">
    <text evidence="2">The sequence shown here is derived from an EMBL/GenBank/DDBJ whole genome shotgun (WGS) entry which is preliminary data.</text>
</comment>
<keyword evidence="3" id="KW-1185">Reference proteome</keyword>
<evidence type="ECO:0000313" key="2">
    <source>
        <dbReference type="EMBL" id="EFI27264.1"/>
    </source>
</evidence>
<feature type="compositionally biased region" description="Basic and acidic residues" evidence="1">
    <location>
        <begin position="109"/>
        <end position="143"/>
    </location>
</feature>